<keyword evidence="2" id="KW-1185">Reference proteome</keyword>
<evidence type="ECO:0000313" key="1">
    <source>
        <dbReference type="EMBL" id="GIE64164.1"/>
    </source>
</evidence>
<comment type="caution">
    <text evidence="1">The sequence shown here is derived from an EMBL/GenBank/DDBJ whole genome shotgun (WGS) entry which is preliminary data.</text>
</comment>
<proteinExistence type="predicted"/>
<accession>A0ABQ4B0H5</accession>
<gene>
    <name evidence="1" type="ORF">Apa02nite_002720</name>
</gene>
<organism evidence="1 2">
    <name type="scientific">Actinoplanes palleronii</name>
    <dbReference type="NCBI Taxonomy" id="113570"/>
    <lineage>
        <taxon>Bacteria</taxon>
        <taxon>Bacillati</taxon>
        <taxon>Actinomycetota</taxon>
        <taxon>Actinomycetes</taxon>
        <taxon>Micromonosporales</taxon>
        <taxon>Micromonosporaceae</taxon>
        <taxon>Actinoplanes</taxon>
    </lineage>
</organism>
<sequence length="99" mass="10332">MRRAWRWAARGGGPPRAGVRAAGWARRRACGGLGAAASVRRAARGGMGAAGCERWARAAARSLESQRRAAGRGQASRRCRVVVARAEVAAAHSSKVTVP</sequence>
<dbReference type="Proteomes" id="UP000624709">
    <property type="component" value="Unassembled WGS sequence"/>
</dbReference>
<protein>
    <submittedName>
        <fullName evidence="1">Uncharacterized protein</fullName>
    </submittedName>
</protein>
<name>A0ABQ4B0H5_9ACTN</name>
<dbReference type="EMBL" id="BOMS01000005">
    <property type="protein sequence ID" value="GIE64164.1"/>
    <property type="molecule type" value="Genomic_DNA"/>
</dbReference>
<evidence type="ECO:0000313" key="2">
    <source>
        <dbReference type="Proteomes" id="UP000624709"/>
    </source>
</evidence>
<reference evidence="1 2" key="1">
    <citation type="submission" date="2021-01" db="EMBL/GenBank/DDBJ databases">
        <title>Whole genome shotgun sequence of Actinoplanes palleronii NBRC 14916.</title>
        <authorList>
            <person name="Komaki H."/>
            <person name="Tamura T."/>
        </authorList>
    </citation>
    <scope>NUCLEOTIDE SEQUENCE [LARGE SCALE GENOMIC DNA]</scope>
    <source>
        <strain evidence="1 2">NBRC 14916</strain>
    </source>
</reference>